<gene>
    <name evidence="3" type="ORF">F6X95_09075</name>
</gene>
<feature type="signal peptide" evidence="2">
    <location>
        <begin position="1"/>
        <end position="23"/>
    </location>
</feature>
<sequence>MKKKMILFSTFILLLIYPSQVFASNLENDATRELLNQAELVASITNPDEQDKEVIKLQKMLENYDVDISESYWTPEENEALTRGYGQWHDLGKGYKVRVDRPHGSNDTKPHVHVKKGNKDVTENVDGSNSHGTNMTRGGVPKDIQKRVKG</sequence>
<evidence type="ECO:0000313" key="4">
    <source>
        <dbReference type="Proteomes" id="UP000326078"/>
    </source>
</evidence>
<dbReference type="RefSeq" id="WP_104660465.1">
    <property type="nucleotide sequence ID" value="NZ_CP042597.1"/>
</dbReference>
<keyword evidence="2" id="KW-0732">Signal</keyword>
<evidence type="ECO:0000256" key="1">
    <source>
        <dbReference type="SAM" id="MobiDB-lite"/>
    </source>
</evidence>
<evidence type="ECO:0000256" key="2">
    <source>
        <dbReference type="SAM" id="SignalP"/>
    </source>
</evidence>
<dbReference type="AlphaFoldDB" id="A0A5N0YPQ5"/>
<feature type="compositionally biased region" description="Polar residues" evidence="1">
    <location>
        <begin position="125"/>
        <end position="136"/>
    </location>
</feature>
<feature type="compositionally biased region" description="Basic and acidic residues" evidence="1">
    <location>
        <begin position="97"/>
        <end position="110"/>
    </location>
</feature>
<feature type="region of interest" description="Disordered" evidence="1">
    <location>
        <begin position="97"/>
        <end position="150"/>
    </location>
</feature>
<feature type="chain" id="PRO_5024860920" evidence="2">
    <location>
        <begin position="24"/>
        <end position="150"/>
    </location>
</feature>
<reference evidence="3 4" key="1">
    <citation type="submission" date="2019-09" db="EMBL/GenBank/DDBJ databases">
        <title>Vancomyinc resistant enterococci isolated from farm animals in Switzerland.</title>
        <authorList>
            <person name="Stevens M.J.A."/>
            <person name="Stephan R."/>
            <person name="Morach M."/>
            <person name="Nuesch-Inderbinen M."/>
        </authorList>
    </citation>
    <scope>NUCLEOTIDE SEQUENCE [LARGE SCALE GENOMIC DNA]</scope>
    <source>
        <strain evidence="3 4">GH27</strain>
    </source>
</reference>
<dbReference type="Proteomes" id="UP000326078">
    <property type="component" value="Unassembled WGS sequence"/>
</dbReference>
<name>A0A5N0YPQ5_9ENTE</name>
<protein>
    <submittedName>
        <fullName evidence="3">Uncharacterized protein</fullName>
    </submittedName>
</protein>
<comment type="caution">
    <text evidence="3">The sequence shown here is derived from an EMBL/GenBank/DDBJ whole genome shotgun (WGS) entry which is preliminary data.</text>
</comment>
<organism evidence="3 4">
    <name type="scientific">Enterococcus durans</name>
    <dbReference type="NCBI Taxonomy" id="53345"/>
    <lineage>
        <taxon>Bacteria</taxon>
        <taxon>Bacillati</taxon>
        <taxon>Bacillota</taxon>
        <taxon>Bacilli</taxon>
        <taxon>Lactobacillales</taxon>
        <taxon>Enterococcaceae</taxon>
        <taxon>Enterococcus</taxon>
    </lineage>
</organism>
<accession>A0A5N0YPQ5</accession>
<proteinExistence type="predicted"/>
<dbReference type="EMBL" id="VYUT01000012">
    <property type="protein sequence ID" value="KAA9204990.1"/>
    <property type="molecule type" value="Genomic_DNA"/>
</dbReference>
<evidence type="ECO:0000313" key="3">
    <source>
        <dbReference type="EMBL" id="KAA9204990.1"/>
    </source>
</evidence>